<dbReference type="CDD" id="cd22249">
    <property type="entry name" value="UDM1_RNF168_RNF169-like"/>
    <property type="match status" value="1"/>
</dbReference>
<keyword evidence="15" id="KW-1185">Reference proteome</keyword>
<dbReference type="Pfam" id="PF10283">
    <property type="entry name" value="zf-CCHH"/>
    <property type="match status" value="1"/>
</dbReference>
<name>A0A5N5T421_9CRUS</name>
<keyword evidence="7" id="KW-0234">DNA repair</keyword>
<keyword evidence="4" id="KW-0227">DNA damage</keyword>
<evidence type="ECO:0000256" key="5">
    <source>
        <dbReference type="ARBA" id="ARBA00022801"/>
    </source>
</evidence>
<gene>
    <name evidence="14" type="primary">Tdp1_0</name>
    <name evidence="14" type="ORF">Anas_14224</name>
</gene>
<comment type="subcellular location">
    <subcellularLocation>
        <location evidence="1">Nucleus</location>
    </subcellularLocation>
</comment>
<dbReference type="GO" id="GO:0003690">
    <property type="term" value="F:double-stranded DNA binding"/>
    <property type="evidence" value="ECO:0007669"/>
    <property type="project" value="TreeGrafter"/>
</dbReference>
<feature type="coiled-coil region" evidence="11">
    <location>
        <begin position="38"/>
        <end position="65"/>
    </location>
</feature>
<accession>A0A5N5T421</accession>
<evidence type="ECO:0000256" key="11">
    <source>
        <dbReference type="SAM" id="Coils"/>
    </source>
</evidence>
<feature type="domain" description="PBZ-type" evidence="13">
    <location>
        <begin position="116"/>
        <end position="140"/>
    </location>
</feature>
<evidence type="ECO:0000256" key="2">
    <source>
        <dbReference type="ARBA" id="ARBA00010205"/>
    </source>
</evidence>
<feature type="active site" description="Nucleophile" evidence="9">
    <location>
        <position position="226"/>
    </location>
</feature>
<dbReference type="Gene3D" id="3.30.870.10">
    <property type="entry name" value="Endonuclease Chain A"/>
    <property type="match status" value="1"/>
</dbReference>
<proteinExistence type="inferred from homology"/>
<evidence type="ECO:0000313" key="15">
    <source>
        <dbReference type="Proteomes" id="UP000326759"/>
    </source>
</evidence>
<protein>
    <submittedName>
        <fullName evidence="14">Tyrosyl-DNA phosphodiesterase 1</fullName>
    </submittedName>
</protein>
<reference evidence="14 15" key="1">
    <citation type="journal article" date="2019" name="PLoS Biol.">
        <title>Sex chromosomes control vertical transmission of feminizing Wolbachia symbionts in an isopod.</title>
        <authorList>
            <person name="Becking T."/>
            <person name="Chebbi M.A."/>
            <person name="Giraud I."/>
            <person name="Moumen B."/>
            <person name="Laverre T."/>
            <person name="Caubet Y."/>
            <person name="Peccoud J."/>
            <person name="Gilbert C."/>
            <person name="Cordaux R."/>
        </authorList>
    </citation>
    <scope>NUCLEOTIDE SEQUENCE [LARGE SCALE GENOMIC DNA]</scope>
    <source>
        <strain evidence="14">ANa2</strain>
        <tissue evidence="14">Whole body excluding digestive tract and cuticle</tissue>
    </source>
</reference>
<dbReference type="Proteomes" id="UP000326759">
    <property type="component" value="Unassembled WGS sequence"/>
</dbReference>
<evidence type="ECO:0000259" key="13">
    <source>
        <dbReference type="Pfam" id="PF10283"/>
    </source>
</evidence>
<dbReference type="GO" id="GO:0003697">
    <property type="term" value="F:single-stranded DNA binding"/>
    <property type="evidence" value="ECO:0007669"/>
    <property type="project" value="TreeGrafter"/>
</dbReference>
<evidence type="ECO:0000256" key="4">
    <source>
        <dbReference type="ARBA" id="ARBA00022763"/>
    </source>
</evidence>
<evidence type="ECO:0000256" key="10">
    <source>
        <dbReference type="PIRSR" id="PIRSR610347-2"/>
    </source>
</evidence>
<evidence type="ECO:0000256" key="9">
    <source>
        <dbReference type="PIRSR" id="PIRSR610347-1"/>
    </source>
</evidence>
<dbReference type="GO" id="GO:0006281">
    <property type="term" value="P:DNA repair"/>
    <property type="evidence" value="ECO:0007669"/>
    <property type="project" value="UniProtKB-KW"/>
</dbReference>
<dbReference type="GO" id="GO:0017005">
    <property type="term" value="F:3'-tyrosyl-DNA phosphodiesterase activity"/>
    <property type="evidence" value="ECO:0007669"/>
    <property type="project" value="TreeGrafter"/>
</dbReference>
<evidence type="ECO:0000256" key="6">
    <source>
        <dbReference type="ARBA" id="ARBA00022839"/>
    </source>
</evidence>
<evidence type="ECO:0000256" key="8">
    <source>
        <dbReference type="ARBA" id="ARBA00023242"/>
    </source>
</evidence>
<evidence type="ECO:0000256" key="12">
    <source>
        <dbReference type="SAM" id="MobiDB-lite"/>
    </source>
</evidence>
<organism evidence="14 15">
    <name type="scientific">Armadillidium nasatum</name>
    <dbReference type="NCBI Taxonomy" id="96803"/>
    <lineage>
        <taxon>Eukaryota</taxon>
        <taxon>Metazoa</taxon>
        <taxon>Ecdysozoa</taxon>
        <taxon>Arthropoda</taxon>
        <taxon>Crustacea</taxon>
        <taxon>Multicrustacea</taxon>
        <taxon>Malacostraca</taxon>
        <taxon>Eumalacostraca</taxon>
        <taxon>Peracarida</taxon>
        <taxon>Isopoda</taxon>
        <taxon>Oniscidea</taxon>
        <taxon>Crinocheta</taxon>
        <taxon>Armadillidiidae</taxon>
        <taxon>Armadillidium</taxon>
    </lineage>
</organism>
<feature type="region of interest" description="Disordered" evidence="12">
    <location>
        <begin position="78"/>
        <end position="111"/>
    </location>
</feature>
<keyword evidence="11" id="KW-0175">Coiled coil</keyword>
<dbReference type="PANTHER" id="PTHR12415:SF0">
    <property type="entry name" value="TYROSYL-DNA PHOSPHODIESTERASE 1"/>
    <property type="match status" value="1"/>
</dbReference>
<keyword evidence="8" id="KW-0539">Nucleus</keyword>
<sequence>MDISIKRLDTILKTLYLDALLLMSFFKYSFMWVNDYRMNSDEELARKLQEEFDKEAKEILECQTKKDAKFAQKIASGSHSVSDSDTDEEKESNISVLKDTHGLNGKDSGKESAVKRPICQYGSKCYRKNPIHQKEYYHPSEESEKQEKDSRTLVFPDLLNSKLETLIESVQINFMIDLEFVMEFYKVCAPKTPVLFMYGVLEGRARDYEGVTCVKVDMPFQYGVHHSKMMLFHYKEGLRVVVHTANLIPDDWSEKTQGFWVSPMFPPLGKTLQFELYNVLDS</sequence>
<dbReference type="GO" id="GO:0004527">
    <property type="term" value="F:exonuclease activity"/>
    <property type="evidence" value="ECO:0007669"/>
    <property type="project" value="UniProtKB-KW"/>
</dbReference>
<dbReference type="EMBL" id="SEYY01012657">
    <property type="protein sequence ID" value="KAB7500789.1"/>
    <property type="molecule type" value="Genomic_DNA"/>
</dbReference>
<comment type="caution">
    <text evidence="14">The sequence shown here is derived from an EMBL/GenBank/DDBJ whole genome shotgun (WGS) entry which is preliminary data.</text>
</comment>
<dbReference type="Pfam" id="PF06087">
    <property type="entry name" value="Tyr-DNA_phospho"/>
    <property type="match status" value="1"/>
</dbReference>
<dbReference type="GO" id="GO:0005634">
    <property type="term" value="C:nucleus"/>
    <property type="evidence" value="ECO:0007669"/>
    <property type="project" value="UniProtKB-SubCell"/>
</dbReference>
<comment type="similarity">
    <text evidence="2">Belongs to the tyrosyl-DNA phosphodiesterase family.</text>
</comment>
<evidence type="ECO:0000256" key="1">
    <source>
        <dbReference type="ARBA" id="ARBA00004123"/>
    </source>
</evidence>
<evidence type="ECO:0000313" key="14">
    <source>
        <dbReference type="EMBL" id="KAB7500789.1"/>
    </source>
</evidence>
<dbReference type="OrthoDB" id="47785at2759"/>
<keyword evidence="6" id="KW-0269">Exonuclease</keyword>
<evidence type="ECO:0000256" key="3">
    <source>
        <dbReference type="ARBA" id="ARBA00022722"/>
    </source>
</evidence>
<dbReference type="PANTHER" id="PTHR12415">
    <property type="entry name" value="TYROSYL-DNA PHOSPHODIESTERASE 1"/>
    <property type="match status" value="1"/>
</dbReference>
<dbReference type="AlphaFoldDB" id="A0A5N5T421"/>
<keyword evidence="5" id="KW-0378">Hydrolase</keyword>
<keyword evidence="3" id="KW-0540">Nuclease</keyword>
<feature type="binding site" evidence="10">
    <location>
        <position position="228"/>
    </location>
    <ligand>
        <name>substrate</name>
    </ligand>
</feature>
<dbReference type="InterPro" id="IPR019406">
    <property type="entry name" value="APLF_PBZ"/>
</dbReference>
<evidence type="ECO:0000256" key="7">
    <source>
        <dbReference type="ARBA" id="ARBA00023204"/>
    </source>
</evidence>
<dbReference type="InterPro" id="IPR010347">
    <property type="entry name" value="Tdp1"/>
</dbReference>
<dbReference type="SUPFAM" id="SSF56024">
    <property type="entry name" value="Phospholipase D/nuclease"/>
    <property type="match status" value="1"/>
</dbReference>